<organism evidence="31 32">
    <name type="scientific">Lepidothrix coronata</name>
    <name type="common">blue-crowned manakin</name>
    <dbReference type="NCBI Taxonomy" id="321398"/>
    <lineage>
        <taxon>Eukaryota</taxon>
        <taxon>Metazoa</taxon>
        <taxon>Chordata</taxon>
        <taxon>Craniata</taxon>
        <taxon>Vertebrata</taxon>
        <taxon>Euteleostomi</taxon>
        <taxon>Archelosauria</taxon>
        <taxon>Archosauria</taxon>
        <taxon>Dinosauria</taxon>
        <taxon>Saurischia</taxon>
        <taxon>Theropoda</taxon>
        <taxon>Coelurosauria</taxon>
        <taxon>Aves</taxon>
        <taxon>Neognathae</taxon>
        <taxon>Neoaves</taxon>
        <taxon>Telluraves</taxon>
        <taxon>Australaves</taxon>
        <taxon>Passeriformes</taxon>
        <taxon>Pipridae</taxon>
        <taxon>Lepidothrix</taxon>
    </lineage>
</organism>
<dbReference type="Gene3D" id="3.40.50.720">
    <property type="entry name" value="NAD(P)-binding Rossmann-like Domain"/>
    <property type="match status" value="2"/>
</dbReference>
<dbReference type="InterPro" id="IPR005821">
    <property type="entry name" value="Ion_trans_dom"/>
</dbReference>
<feature type="transmembrane region" description="Helical" evidence="29">
    <location>
        <begin position="317"/>
        <end position="335"/>
    </location>
</feature>
<evidence type="ECO:0000256" key="4">
    <source>
        <dbReference type="ARBA" id="ARBA00022448"/>
    </source>
</evidence>
<evidence type="ECO:0000256" key="29">
    <source>
        <dbReference type="SAM" id="Phobius"/>
    </source>
</evidence>
<evidence type="ECO:0000256" key="24">
    <source>
        <dbReference type="ARBA" id="ARBA00031597"/>
    </source>
</evidence>
<keyword evidence="16 29" id="KW-0472">Membrane</keyword>
<evidence type="ECO:0000256" key="12">
    <source>
        <dbReference type="ARBA" id="ARBA00022882"/>
    </source>
</evidence>
<name>A0A6J0GKP8_9PASS</name>
<evidence type="ECO:0000259" key="30">
    <source>
        <dbReference type="PROSITE" id="PS51201"/>
    </source>
</evidence>
<evidence type="ECO:0000256" key="6">
    <source>
        <dbReference type="ARBA" id="ARBA00022538"/>
    </source>
</evidence>
<evidence type="ECO:0000256" key="28">
    <source>
        <dbReference type="SAM" id="MobiDB-lite"/>
    </source>
</evidence>
<keyword evidence="5" id="KW-1003">Cell membrane</keyword>
<dbReference type="InterPro" id="IPR048735">
    <property type="entry name" value="Slowpoke-like_C"/>
</dbReference>
<feature type="region of interest" description="Disordered" evidence="28">
    <location>
        <begin position="1112"/>
        <end position="1179"/>
    </location>
</feature>
<evidence type="ECO:0000256" key="18">
    <source>
        <dbReference type="ARBA" id="ARBA00029579"/>
    </source>
</evidence>
<dbReference type="FunFam" id="3.40.50.720:FF:000005">
    <property type="entry name" value="calcium-activated potassium channel subunit alpha-1 isoform X6"/>
    <property type="match status" value="1"/>
</dbReference>
<evidence type="ECO:0000256" key="17">
    <source>
        <dbReference type="ARBA" id="ARBA00023303"/>
    </source>
</evidence>
<evidence type="ECO:0000256" key="13">
    <source>
        <dbReference type="ARBA" id="ARBA00022958"/>
    </source>
</evidence>
<proteinExistence type="inferred from homology"/>
<comment type="catalytic activity">
    <reaction evidence="27">
        <text>K(+)(in) = K(+)(out)</text>
        <dbReference type="Rhea" id="RHEA:29463"/>
        <dbReference type="ChEBI" id="CHEBI:29103"/>
    </reaction>
</comment>
<evidence type="ECO:0000256" key="3">
    <source>
        <dbReference type="ARBA" id="ARBA00018044"/>
    </source>
</evidence>
<evidence type="ECO:0000256" key="16">
    <source>
        <dbReference type="ARBA" id="ARBA00023136"/>
    </source>
</evidence>
<keyword evidence="15" id="KW-0406">Ion transport</keyword>
<evidence type="ECO:0000256" key="19">
    <source>
        <dbReference type="ARBA" id="ARBA00029583"/>
    </source>
</evidence>
<evidence type="ECO:0000313" key="31">
    <source>
        <dbReference type="Proteomes" id="UP000504624"/>
    </source>
</evidence>
<feature type="domain" description="RCK N-terminal" evidence="30">
    <location>
        <begin position="387"/>
        <end position="529"/>
    </location>
</feature>
<evidence type="ECO:0000256" key="9">
    <source>
        <dbReference type="ARBA" id="ARBA00022826"/>
    </source>
</evidence>
<evidence type="ECO:0000256" key="8">
    <source>
        <dbReference type="ARBA" id="ARBA00022723"/>
    </source>
</evidence>
<keyword evidence="12" id="KW-0851">Voltage-gated channel</keyword>
<evidence type="ECO:0000313" key="32">
    <source>
        <dbReference type="RefSeq" id="XP_017662526.1"/>
    </source>
</evidence>
<dbReference type="AlphaFoldDB" id="A0A6J0GKP8"/>
<dbReference type="FunFam" id="1.10.287.70:FF:000015">
    <property type="entry name" value="Calcium-activated potassium channel subunit alpha-1 isoform X7"/>
    <property type="match status" value="1"/>
</dbReference>
<evidence type="ECO:0000256" key="23">
    <source>
        <dbReference type="ARBA" id="ARBA00030652"/>
    </source>
</evidence>
<evidence type="ECO:0000256" key="5">
    <source>
        <dbReference type="ARBA" id="ARBA00022475"/>
    </source>
</evidence>
<evidence type="ECO:0000256" key="1">
    <source>
        <dbReference type="ARBA" id="ARBA00004651"/>
    </source>
</evidence>
<reference evidence="32" key="1">
    <citation type="submission" date="2025-08" db="UniProtKB">
        <authorList>
            <consortium name="RefSeq"/>
        </authorList>
    </citation>
    <scope>IDENTIFICATION</scope>
</reference>
<sequence>MANGSGGGSYPGGSGGGGGIRMSNNINANNLNTDSSSSPVNVPKMDALIIPVTMEVPCDSRGQRMWWAFLASSMVTFFGGLFIILLWRTLKYLWTVCCHCGVKNKEAQKINGGGDTQADGACKPTDEKEENVAAEVGWMTSVKDWAGVMISAQTLTGRVLVVLVFALSIGALVIYFIDSSNPIESCQNFYKDFTLQIDMAFNVFFLLYFGLRFIAANDKLWFWLEVNSVVDFFTVPPVFVSVYLNRSWLGLRFLRALRLIQFSEILQFLNILKTSNSIKLVNLCSIFISTWLTAAGFIHLVENSGDPWENFQNNQPLTYWECVYLLMVTMSTVGYGDVYAKTTLGRLFMVFFILGGLAMFASYVPEIIELIGNRKKYGGSYSAVSGRKHIVVCGHITLESVSNFLKDFLHKDRDDVNVEIVFLHNISPNLELEALFKRHFTQVEFYQGSVLNPHDLARVKIESADACLILANKYCADPDAEDASNIMRVISIKNYHPKIRIITQMLQYHNKAHLLNIPSWNWKEGDDAICLAELKLGFIAQSCLAPGLSTMLANLFSMRSFIKIEEDTWQKYYLEGVANEMYTEYLSSAFVGLSFPAVCELVFAKLKLLMIAIEYKSEKRESRSRKRILINPGNHVKIQEGTLGFFIASDAKEVKRAYFYCKACHDDITDPKRIKKCGCKRLEDEQPSTLSPKKKQRNGGMRNSPNSSPKLMRHDPLLIPGNEQIDNMDANVKKYDSTGMFHWCPAKDIEKVILTRSEAAMTVLSGHVVVCIFGDVKSALIGLRNLVMPLRASNFHYHELKHIVFVGSLEYLRREWETLHNFPKVSILPGTPLSRADLRAVNINLCDMCVILSANQNNIDDASLQDKECILASLNIKSMQFDDSIGVLQANSQGFTPPGMDRSSPDNSPVHGLLRQPSITTGANIPIITELVNDSNVQFLDQDDDDDPDTELYLTQPFACGTAFAVSVLDSLMSATYFNDNILTLIRTLVTGGATPELEALIAEENALRGGYSTPQTLANRDRCRVAQLALYDGPFADLGDGGCYGDLFCKALKTYNMLCFGIYRLRDAHLSTPSQCTKRYVITNPPYEFELVPTDLIFCLMQFDHNAGQSRASLSHSSHSSYSSSKKSSSVHSIPSTANRPNRTKTRDSREKQNATRMNRMGQEKKWFTDEPDNAYPRNIQIKPMSTHMANQINQYKSTSSLIPPIREVEDEC</sequence>
<dbReference type="PRINTS" id="PR00169">
    <property type="entry name" value="KCHANNEL"/>
</dbReference>
<dbReference type="Gene3D" id="1.10.287.70">
    <property type="match status" value="1"/>
</dbReference>
<dbReference type="Pfam" id="PF22614">
    <property type="entry name" value="Slo-like_RCK"/>
    <property type="match status" value="2"/>
</dbReference>
<dbReference type="InterPro" id="IPR003148">
    <property type="entry name" value="RCK_N"/>
</dbReference>
<feature type="transmembrane region" description="Helical" evidence="29">
    <location>
        <begin position="197"/>
        <end position="215"/>
    </location>
</feature>
<keyword evidence="14 29" id="KW-1133">Transmembrane helix</keyword>
<feature type="compositionally biased region" description="Basic and acidic residues" evidence="28">
    <location>
        <begin position="1146"/>
        <end position="1155"/>
    </location>
</feature>
<dbReference type="Pfam" id="PF03493">
    <property type="entry name" value="BK_channel_a"/>
    <property type="match status" value="1"/>
</dbReference>
<protein>
    <recommendedName>
        <fullName evidence="3">Calcium-activated potassium channel subunit alpha-1</fullName>
    </recommendedName>
    <alternativeName>
        <fullName evidence="18">BK channel</fullName>
    </alternativeName>
    <alternativeName>
        <fullName evidence="22">BKCA alpha</fullName>
    </alternativeName>
    <alternativeName>
        <fullName evidence="20">Calcium-activated potassium channel, subfamily M subunit alpha-1</fullName>
    </alternativeName>
    <alternativeName>
        <fullName evidence="24">K(VCA)alpha</fullName>
    </alternativeName>
    <alternativeName>
        <fullName evidence="23">KCa1.1</fullName>
    </alternativeName>
    <alternativeName>
        <fullName evidence="25">Maxi K channel</fullName>
    </alternativeName>
    <alternativeName>
        <fullName evidence="19">Slo-alpha</fullName>
    </alternativeName>
    <alternativeName>
        <fullName evidence="21">Slo1</fullName>
    </alternativeName>
    <alternativeName>
        <fullName evidence="26">Slowpoke homolog</fullName>
    </alternativeName>
</protein>
<gene>
    <name evidence="32" type="primary">KCNMA1</name>
</gene>
<dbReference type="RefSeq" id="XP_017662526.1">
    <property type="nucleotide sequence ID" value="XM_017807037.1"/>
</dbReference>
<keyword evidence="13" id="KW-0630">Potassium</keyword>
<evidence type="ECO:0000256" key="2">
    <source>
        <dbReference type="ARBA" id="ARBA00008648"/>
    </source>
</evidence>
<dbReference type="Pfam" id="PF00520">
    <property type="entry name" value="Ion_trans"/>
    <property type="match status" value="1"/>
</dbReference>
<dbReference type="CTD" id="3778"/>
<accession>A0A6J0GKP8</accession>
<evidence type="ECO:0000256" key="11">
    <source>
        <dbReference type="ARBA" id="ARBA00022842"/>
    </source>
</evidence>
<dbReference type="GeneID" id="108493517"/>
<dbReference type="OrthoDB" id="10035564at2759"/>
<keyword evidence="9" id="KW-0631">Potassium channel</keyword>
<feature type="compositionally biased region" description="Low complexity" evidence="28">
    <location>
        <begin position="1112"/>
        <end position="1137"/>
    </location>
</feature>
<dbReference type="PANTHER" id="PTHR10027">
    <property type="entry name" value="CALCIUM-ACTIVATED POTASSIUM CHANNEL ALPHA CHAIN"/>
    <property type="match status" value="1"/>
</dbReference>
<evidence type="ECO:0000256" key="21">
    <source>
        <dbReference type="ARBA" id="ARBA00030326"/>
    </source>
</evidence>
<dbReference type="GO" id="GO:0045211">
    <property type="term" value="C:postsynaptic membrane"/>
    <property type="evidence" value="ECO:0007669"/>
    <property type="project" value="TreeGrafter"/>
</dbReference>
<dbReference type="Pfam" id="PF21014">
    <property type="entry name" value="Slowpoke_C"/>
    <property type="match status" value="1"/>
</dbReference>
<dbReference type="SUPFAM" id="SSF81324">
    <property type="entry name" value="Voltage-gated potassium channels"/>
    <property type="match status" value="1"/>
</dbReference>
<dbReference type="InterPro" id="IPR003929">
    <property type="entry name" value="K_chnl_BK_asu"/>
</dbReference>
<feature type="transmembrane region" description="Helical" evidence="29">
    <location>
        <begin position="159"/>
        <end position="177"/>
    </location>
</feature>
<evidence type="ECO:0000256" key="22">
    <source>
        <dbReference type="ARBA" id="ARBA00030518"/>
    </source>
</evidence>
<evidence type="ECO:0000256" key="15">
    <source>
        <dbReference type="ARBA" id="ARBA00023065"/>
    </source>
</evidence>
<dbReference type="GO" id="GO:0034702">
    <property type="term" value="C:monoatomic ion channel complex"/>
    <property type="evidence" value="ECO:0007669"/>
    <property type="project" value="UniProtKB-KW"/>
</dbReference>
<dbReference type="Proteomes" id="UP000504624">
    <property type="component" value="Unplaced"/>
</dbReference>
<dbReference type="InterPro" id="IPR036291">
    <property type="entry name" value="NAD(P)-bd_dom_sf"/>
</dbReference>
<comment type="similarity">
    <text evidence="2">Belongs to the potassium channel family. Calcium-activated (TC 1.A.1.3) subfamily. KCa1.1/KCNMA1 sub-subfamily.</text>
</comment>
<dbReference type="PANTHER" id="PTHR10027:SF40">
    <property type="entry name" value="CALCIUM-ACTIVATED POTASSIUM CHANNEL SUBUNIT ALPHA-1"/>
    <property type="match status" value="1"/>
</dbReference>
<evidence type="ECO:0000256" key="20">
    <source>
        <dbReference type="ARBA" id="ARBA00030288"/>
    </source>
</evidence>
<feature type="transmembrane region" description="Helical" evidence="29">
    <location>
        <begin position="347"/>
        <end position="365"/>
    </location>
</feature>
<evidence type="ECO:0000256" key="27">
    <source>
        <dbReference type="ARBA" id="ARBA00034430"/>
    </source>
</evidence>
<dbReference type="InterPro" id="IPR047871">
    <property type="entry name" value="K_chnl_Slo-like"/>
</dbReference>
<feature type="transmembrane region" description="Helical" evidence="29">
    <location>
        <begin position="280"/>
        <end position="301"/>
    </location>
</feature>
<keyword evidence="31" id="KW-1185">Reference proteome</keyword>
<comment type="subcellular location">
    <subcellularLocation>
        <location evidence="1">Cell membrane</location>
        <topology evidence="1">Multi-pass membrane protein</topology>
    </subcellularLocation>
</comment>
<keyword evidence="4" id="KW-0813">Transport</keyword>
<dbReference type="FunFam" id="3.40.50.720:FF:000098">
    <property type="entry name" value="calcium-activated potassium channel subunit alpha-1 isoform X3"/>
    <property type="match status" value="1"/>
</dbReference>
<dbReference type="SUPFAM" id="SSF51735">
    <property type="entry name" value="NAD(P)-binding Rossmann-fold domains"/>
    <property type="match status" value="1"/>
</dbReference>
<evidence type="ECO:0000256" key="14">
    <source>
        <dbReference type="ARBA" id="ARBA00022989"/>
    </source>
</evidence>
<evidence type="ECO:0000256" key="7">
    <source>
        <dbReference type="ARBA" id="ARBA00022692"/>
    </source>
</evidence>
<keyword evidence="8" id="KW-0479">Metal-binding</keyword>
<evidence type="ECO:0000256" key="10">
    <source>
        <dbReference type="ARBA" id="ARBA00022837"/>
    </source>
</evidence>
<dbReference type="GO" id="GO:0060072">
    <property type="term" value="F:large conductance calcium-activated potassium channel activity"/>
    <property type="evidence" value="ECO:0007669"/>
    <property type="project" value="TreeGrafter"/>
</dbReference>
<feature type="region of interest" description="Disordered" evidence="28">
    <location>
        <begin position="685"/>
        <end position="713"/>
    </location>
</feature>
<dbReference type="PROSITE" id="PS51201">
    <property type="entry name" value="RCK_N"/>
    <property type="match status" value="2"/>
</dbReference>
<dbReference type="GO" id="GO:0046872">
    <property type="term" value="F:metal ion binding"/>
    <property type="evidence" value="ECO:0007669"/>
    <property type="project" value="UniProtKB-KW"/>
</dbReference>
<dbReference type="PRINTS" id="PR01449">
    <property type="entry name" value="BKCHANNELA"/>
</dbReference>
<keyword evidence="7 29" id="KW-0812">Transmembrane</keyword>
<keyword evidence="11" id="KW-0460">Magnesium</keyword>
<feature type="domain" description="RCK N-terminal" evidence="30">
    <location>
        <begin position="765"/>
        <end position="909"/>
    </location>
</feature>
<evidence type="ECO:0000256" key="26">
    <source>
        <dbReference type="ARBA" id="ARBA00033447"/>
    </source>
</evidence>
<keyword evidence="10" id="KW-0106">Calcium</keyword>
<evidence type="ECO:0000256" key="25">
    <source>
        <dbReference type="ARBA" id="ARBA00031999"/>
    </source>
</evidence>
<keyword evidence="17 32" id="KW-0407">Ion channel</keyword>
<feature type="transmembrane region" description="Helical" evidence="29">
    <location>
        <begin position="65"/>
        <end position="87"/>
    </location>
</feature>
<keyword evidence="6" id="KW-0633">Potassium transport</keyword>